<keyword evidence="1" id="KW-0808">Transferase</keyword>
<dbReference type="InterPro" id="IPR036038">
    <property type="entry name" value="Aminotransferase-like"/>
</dbReference>
<dbReference type="InterPro" id="IPR043132">
    <property type="entry name" value="BCAT-like_C"/>
</dbReference>
<dbReference type="Gene3D" id="3.20.10.10">
    <property type="entry name" value="D-amino Acid Aminotransferase, subunit A, domain 2"/>
    <property type="match status" value="1"/>
</dbReference>
<dbReference type="Pfam" id="PF01063">
    <property type="entry name" value="Aminotran_4"/>
    <property type="match status" value="1"/>
</dbReference>
<accession>A0A6A7C225</accession>
<sequence>MYPFVFTTLRWDPALVGARNSALYLFDHHYERLRKASQYCDFPFPHSPLEVLDLITTKINHDQNSPYRVKLKVFETGELTCEVTRVTHVSATGLFPATFPPSVSEPGWTVVPDNGPTRTSLATKFKTADRVCYERARLAAGIHSPSDPREVLLYDRQGLIFDGSIATPYFWRNNCWITPSEAAGGLRGTTRRWALDNGLCIEGCIYIHNCVDGEVIILSNAVRGFYQAVFRRRPE</sequence>
<dbReference type="Gene3D" id="3.30.470.10">
    <property type="match status" value="1"/>
</dbReference>
<proteinExistence type="predicted"/>
<dbReference type="GO" id="GO:0008483">
    <property type="term" value="F:transaminase activity"/>
    <property type="evidence" value="ECO:0007669"/>
    <property type="project" value="UniProtKB-KW"/>
</dbReference>
<keyword evidence="1" id="KW-0032">Aminotransferase</keyword>
<dbReference type="InterPro" id="IPR001544">
    <property type="entry name" value="Aminotrans_IV"/>
</dbReference>
<dbReference type="SUPFAM" id="SSF56752">
    <property type="entry name" value="D-aminoacid aminotransferase-like PLP-dependent enzymes"/>
    <property type="match status" value="1"/>
</dbReference>
<organism evidence="1 2">
    <name type="scientific">Piedraia hortae CBS 480.64</name>
    <dbReference type="NCBI Taxonomy" id="1314780"/>
    <lineage>
        <taxon>Eukaryota</taxon>
        <taxon>Fungi</taxon>
        <taxon>Dikarya</taxon>
        <taxon>Ascomycota</taxon>
        <taxon>Pezizomycotina</taxon>
        <taxon>Dothideomycetes</taxon>
        <taxon>Dothideomycetidae</taxon>
        <taxon>Capnodiales</taxon>
        <taxon>Piedraiaceae</taxon>
        <taxon>Piedraia</taxon>
    </lineage>
</organism>
<keyword evidence="2" id="KW-1185">Reference proteome</keyword>
<dbReference type="InterPro" id="IPR043131">
    <property type="entry name" value="BCAT-like_N"/>
</dbReference>
<name>A0A6A7C225_9PEZI</name>
<protein>
    <submittedName>
        <fullName evidence="1">D-aminoacid aminotransferase-like PLP-dependent enzyme</fullName>
    </submittedName>
</protein>
<reference evidence="1" key="1">
    <citation type="journal article" date="2020" name="Stud. Mycol.">
        <title>101 Dothideomycetes genomes: a test case for predicting lifestyles and emergence of pathogens.</title>
        <authorList>
            <person name="Haridas S."/>
            <person name="Albert R."/>
            <person name="Binder M."/>
            <person name="Bloem J."/>
            <person name="Labutti K."/>
            <person name="Salamov A."/>
            <person name="Andreopoulos B."/>
            <person name="Baker S."/>
            <person name="Barry K."/>
            <person name="Bills G."/>
            <person name="Bluhm B."/>
            <person name="Cannon C."/>
            <person name="Castanera R."/>
            <person name="Culley D."/>
            <person name="Daum C."/>
            <person name="Ezra D."/>
            <person name="Gonzalez J."/>
            <person name="Henrissat B."/>
            <person name="Kuo A."/>
            <person name="Liang C."/>
            <person name="Lipzen A."/>
            <person name="Lutzoni F."/>
            <person name="Magnuson J."/>
            <person name="Mondo S."/>
            <person name="Nolan M."/>
            <person name="Ohm R."/>
            <person name="Pangilinan J."/>
            <person name="Park H.-J."/>
            <person name="Ramirez L."/>
            <person name="Alfaro M."/>
            <person name="Sun H."/>
            <person name="Tritt A."/>
            <person name="Yoshinaga Y."/>
            <person name="Zwiers L.-H."/>
            <person name="Turgeon B."/>
            <person name="Goodwin S."/>
            <person name="Spatafora J."/>
            <person name="Crous P."/>
            <person name="Grigoriev I."/>
        </authorList>
    </citation>
    <scope>NUCLEOTIDE SEQUENCE</scope>
    <source>
        <strain evidence="1">CBS 480.64</strain>
    </source>
</reference>
<evidence type="ECO:0000313" key="1">
    <source>
        <dbReference type="EMBL" id="KAF2861332.1"/>
    </source>
</evidence>
<dbReference type="EMBL" id="MU005973">
    <property type="protein sequence ID" value="KAF2861332.1"/>
    <property type="molecule type" value="Genomic_DNA"/>
</dbReference>
<dbReference type="OrthoDB" id="5288718at2759"/>
<gene>
    <name evidence="1" type="ORF">K470DRAFT_230761</name>
</gene>
<evidence type="ECO:0000313" key="2">
    <source>
        <dbReference type="Proteomes" id="UP000799421"/>
    </source>
</evidence>
<dbReference type="Proteomes" id="UP000799421">
    <property type="component" value="Unassembled WGS sequence"/>
</dbReference>
<dbReference type="AlphaFoldDB" id="A0A6A7C225"/>